<reference evidence="1" key="1">
    <citation type="journal article" date="2021" name="Proc. Natl. Acad. Sci. U.S.A.">
        <title>A Catalog of Tens of Thousands of Viruses from Human Metagenomes Reveals Hidden Associations with Chronic Diseases.</title>
        <authorList>
            <person name="Tisza M.J."/>
            <person name="Buck C.B."/>
        </authorList>
    </citation>
    <scope>NUCLEOTIDE SEQUENCE</scope>
    <source>
        <strain evidence="1">CtVzN31</strain>
    </source>
</reference>
<dbReference type="CDD" id="cd17493">
    <property type="entry name" value="toxin_TenpN"/>
    <property type="match status" value="1"/>
</dbReference>
<name>A0A8S5NXR4_9CAUD</name>
<proteinExistence type="predicted"/>
<sequence>MKLITLSPVFYERYRGCEEILIKQTRPYVCLAVKVDGVTFAIPFRHHIPHKWAFFTVGEAGLDYSKAVVISEWRFINSSTPTIEQEEFNILKGKDALITNGMRKFLIAYRNAVKYPDNKHYDMIRSCSSLQYFHRELRIR</sequence>
<evidence type="ECO:0000313" key="1">
    <source>
        <dbReference type="EMBL" id="DAD99010.1"/>
    </source>
</evidence>
<organism evidence="1">
    <name type="scientific">Siphoviridae sp. ctVzN31</name>
    <dbReference type="NCBI Taxonomy" id="2825534"/>
    <lineage>
        <taxon>Viruses</taxon>
        <taxon>Duplodnaviria</taxon>
        <taxon>Heunggongvirae</taxon>
        <taxon>Uroviricota</taxon>
        <taxon>Caudoviricetes</taxon>
    </lineage>
</organism>
<dbReference type="EMBL" id="BK015273">
    <property type="protein sequence ID" value="DAD99010.1"/>
    <property type="molecule type" value="Genomic_DNA"/>
</dbReference>
<dbReference type="NCBIfam" id="NF047358">
    <property type="entry name" value="TenpIN"/>
    <property type="match status" value="1"/>
</dbReference>
<dbReference type="InterPro" id="IPR049929">
    <property type="entry name" value="TenpN-like"/>
</dbReference>
<protein>
    <submittedName>
        <fullName evidence="1">Toxin</fullName>
    </submittedName>
</protein>
<accession>A0A8S5NXR4</accession>